<gene>
    <name evidence="2" type="ORF">F6J85_01625</name>
</gene>
<dbReference type="GO" id="GO:0016787">
    <property type="term" value="F:hydrolase activity"/>
    <property type="evidence" value="ECO:0007669"/>
    <property type="project" value="UniProtKB-KW"/>
</dbReference>
<evidence type="ECO:0000313" key="3">
    <source>
        <dbReference type="Proteomes" id="UP000325516"/>
    </source>
</evidence>
<evidence type="ECO:0000313" key="2">
    <source>
        <dbReference type="EMBL" id="QEW01925.1"/>
    </source>
</evidence>
<proteinExistence type="predicted"/>
<sequence>MSKPTIVLVHGAFADAGSWTPVTRELLDRGYRVVVPPNHLRTLSGDAASVRLVVEAVDGPVVLVGHSYGGAVITVAGAAENVVGLVYIAGYVPDEGESAADMGARYPDSDLPAHILTLPNPVPGREDGVDLSVDPEWFLPVFAAGLDPRTAEVLAVSQRSFADAALTGKATAAAWKTKPSWGLLATADKTINPDVERFGYERAGTQVVEVEAPHLAMLTHPTEVVELIETAAGAVSGASA</sequence>
<dbReference type="Gene3D" id="3.40.50.1820">
    <property type="entry name" value="alpha/beta hydrolase"/>
    <property type="match status" value="1"/>
</dbReference>
<reference evidence="3" key="1">
    <citation type="submission" date="2019-09" db="EMBL/GenBank/DDBJ databases">
        <title>Mumia zhuanghuii sp. nov. isolated from the intestinal contents of plateau pika (Ochotona curzoniae) in the Qinghai-Tibet plateau of China.</title>
        <authorList>
            <person name="Tian Z."/>
        </authorList>
    </citation>
    <scope>NUCLEOTIDE SEQUENCE [LARGE SCALE GENOMIC DNA]</scope>
    <source>
        <strain evidence="3">L-031</strain>
    </source>
</reference>
<name>A0A5J6L0C8_9MICO</name>
<keyword evidence="3" id="KW-1185">Reference proteome</keyword>
<feature type="domain" description="AB hydrolase-1" evidence="1">
    <location>
        <begin position="6"/>
        <end position="226"/>
    </location>
</feature>
<dbReference type="KEGG" id="mlz:F6J85_01625"/>
<organism evidence="2 3">
    <name type="scientific">Microbacterium lushaniae</name>
    <dbReference type="NCBI Taxonomy" id="2614639"/>
    <lineage>
        <taxon>Bacteria</taxon>
        <taxon>Bacillati</taxon>
        <taxon>Actinomycetota</taxon>
        <taxon>Actinomycetes</taxon>
        <taxon>Micrococcales</taxon>
        <taxon>Microbacteriaceae</taxon>
        <taxon>Microbacterium</taxon>
    </lineage>
</organism>
<protein>
    <submittedName>
        <fullName evidence="2">Alpha/beta hydrolase</fullName>
    </submittedName>
</protein>
<dbReference type="PANTHER" id="PTHR37017">
    <property type="entry name" value="AB HYDROLASE-1 DOMAIN-CONTAINING PROTEIN-RELATED"/>
    <property type="match status" value="1"/>
</dbReference>
<dbReference type="InterPro" id="IPR052897">
    <property type="entry name" value="Sec-Metab_Biosynth_Hydrolase"/>
</dbReference>
<dbReference type="SUPFAM" id="SSF53474">
    <property type="entry name" value="alpha/beta-Hydrolases"/>
    <property type="match status" value="1"/>
</dbReference>
<dbReference type="AlphaFoldDB" id="A0A5J6L0C8"/>
<accession>A0A5J6L0C8</accession>
<dbReference type="InterPro" id="IPR000073">
    <property type="entry name" value="AB_hydrolase_1"/>
</dbReference>
<dbReference type="RefSeq" id="WP_150923569.1">
    <property type="nucleotide sequence ID" value="NZ_CP044232.1"/>
</dbReference>
<dbReference type="Pfam" id="PF12697">
    <property type="entry name" value="Abhydrolase_6"/>
    <property type="match status" value="1"/>
</dbReference>
<dbReference type="EMBL" id="CP044232">
    <property type="protein sequence ID" value="QEW01925.1"/>
    <property type="molecule type" value="Genomic_DNA"/>
</dbReference>
<dbReference type="InterPro" id="IPR029058">
    <property type="entry name" value="AB_hydrolase_fold"/>
</dbReference>
<dbReference type="Proteomes" id="UP000325516">
    <property type="component" value="Chromosome"/>
</dbReference>
<keyword evidence="2" id="KW-0378">Hydrolase</keyword>
<evidence type="ECO:0000259" key="1">
    <source>
        <dbReference type="Pfam" id="PF12697"/>
    </source>
</evidence>
<dbReference type="PANTHER" id="PTHR37017:SF11">
    <property type="entry name" value="ESTERASE_LIPASE_THIOESTERASE DOMAIN-CONTAINING PROTEIN"/>
    <property type="match status" value="1"/>
</dbReference>